<dbReference type="Pfam" id="PF12728">
    <property type="entry name" value="HTH_17"/>
    <property type="match status" value="1"/>
</dbReference>
<protein>
    <recommendedName>
        <fullName evidence="1">Helix-turn-helix domain-containing protein</fullName>
    </recommendedName>
</protein>
<dbReference type="RefSeq" id="WP_345150308.1">
    <property type="nucleotide sequence ID" value="NZ_BAABEO010000011.1"/>
</dbReference>
<name>A0ABP7C9A3_9MICC</name>
<proteinExistence type="predicted"/>
<dbReference type="InterPro" id="IPR036388">
    <property type="entry name" value="WH-like_DNA-bd_sf"/>
</dbReference>
<dbReference type="NCBIfam" id="TIGR01764">
    <property type="entry name" value="excise"/>
    <property type="match status" value="1"/>
</dbReference>
<sequence>MPSETTALAKTTHHEALSAADASRLAAALEDSRDTTVFVNGTSVRLPEGATAAVLDLLARLAAGEAVTVSTAERLLNTSQAAQLAGVSVTYMRRLTDSGTVPVEYRGTHRRIRPADVLAWVEARNAARAAAPGPDAAAEA</sequence>
<evidence type="ECO:0000313" key="2">
    <source>
        <dbReference type="EMBL" id="GAA3681093.1"/>
    </source>
</evidence>
<dbReference type="EMBL" id="BAABEO010000011">
    <property type="protein sequence ID" value="GAA3681093.1"/>
    <property type="molecule type" value="Genomic_DNA"/>
</dbReference>
<accession>A0ABP7C9A3</accession>
<dbReference type="SUPFAM" id="SSF46955">
    <property type="entry name" value="Putative DNA-binding domain"/>
    <property type="match status" value="1"/>
</dbReference>
<feature type="domain" description="Helix-turn-helix" evidence="1">
    <location>
        <begin position="75"/>
        <end position="124"/>
    </location>
</feature>
<comment type="caution">
    <text evidence="2">The sequence shown here is derived from an EMBL/GenBank/DDBJ whole genome shotgun (WGS) entry which is preliminary data.</text>
</comment>
<evidence type="ECO:0000259" key="1">
    <source>
        <dbReference type="Pfam" id="PF12728"/>
    </source>
</evidence>
<reference evidence="3" key="1">
    <citation type="journal article" date="2019" name="Int. J. Syst. Evol. Microbiol.">
        <title>The Global Catalogue of Microorganisms (GCM) 10K type strain sequencing project: providing services to taxonomists for standard genome sequencing and annotation.</title>
        <authorList>
            <consortium name="The Broad Institute Genomics Platform"/>
            <consortium name="The Broad Institute Genome Sequencing Center for Infectious Disease"/>
            <person name="Wu L."/>
            <person name="Ma J."/>
        </authorList>
    </citation>
    <scope>NUCLEOTIDE SEQUENCE [LARGE SCALE GENOMIC DNA]</scope>
    <source>
        <strain evidence="3">JCM 30742</strain>
    </source>
</reference>
<dbReference type="Proteomes" id="UP001500752">
    <property type="component" value="Unassembled WGS sequence"/>
</dbReference>
<evidence type="ECO:0000313" key="3">
    <source>
        <dbReference type="Proteomes" id="UP001500752"/>
    </source>
</evidence>
<dbReference type="InterPro" id="IPR041657">
    <property type="entry name" value="HTH_17"/>
</dbReference>
<dbReference type="Gene3D" id="1.10.10.10">
    <property type="entry name" value="Winged helix-like DNA-binding domain superfamily/Winged helix DNA-binding domain"/>
    <property type="match status" value="1"/>
</dbReference>
<organism evidence="2 3">
    <name type="scientific">Arthrobacter ginkgonis</name>
    <dbReference type="NCBI Taxonomy" id="1630594"/>
    <lineage>
        <taxon>Bacteria</taxon>
        <taxon>Bacillati</taxon>
        <taxon>Actinomycetota</taxon>
        <taxon>Actinomycetes</taxon>
        <taxon>Micrococcales</taxon>
        <taxon>Micrococcaceae</taxon>
        <taxon>Arthrobacter</taxon>
    </lineage>
</organism>
<dbReference type="InterPro" id="IPR009061">
    <property type="entry name" value="DNA-bd_dom_put_sf"/>
</dbReference>
<keyword evidence="3" id="KW-1185">Reference proteome</keyword>
<dbReference type="InterPro" id="IPR010093">
    <property type="entry name" value="SinI_DNA-bd"/>
</dbReference>
<gene>
    <name evidence="2" type="ORF">GCM10023081_18990</name>
</gene>